<comment type="pathway">
    <text evidence="5">Cofactor biosynthesis; biotin biosynthesis.</text>
</comment>
<reference evidence="7 8" key="1">
    <citation type="submission" date="2016-10" db="EMBL/GenBank/DDBJ databases">
        <authorList>
            <person name="de Groot N.N."/>
        </authorList>
    </citation>
    <scope>NUCLEOTIDE SEQUENCE [LARGE SCALE GENOMIC DNA]</scope>
    <source>
        <strain evidence="7 8">Nm24</strain>
    </source>
</reference>
<feature type="binding site" evidence="5">
    <location>
        <position position="28"/>
    </location>
    <ligand>
        <name>substrate</name>
    </ligand>
</feature>
<comment type="subcellular location">
    <subcellularLocation>
        <location evidence="5">Cytoplasm</location>
    </subcellularLocation>
</comment>
<dbReference type="OrthoDB" id="9798888at2"/>
<sequence length="259" mass="28726">MIWSGADMTRLHIETSGNGPDLVLLHGWAMHSGVWECVAETLSRRFRLHCIDLPGHGASRDCALDSLEQMTEVIADHLPDNSIVCGWSLGGQVAIRLALQMPERVQQLVLVASTPCFVKRADWPWGMEPLTLTLFMENLARDYVQTLNRFLTLQVSGSEDQVRVLARLRKSVLNGLSPGSATLQAGLRILQTSDLRAELDQIRQPVLLIHGQNDVIAPVGAAEWIQQHLPQAQLKLFPHCGHAPFLSFPEQFVGCFDAL</sequence>
<comment type="catalytic activity">
    <reaction evidence="5">
        <text>6-carboxyhexanoyl-[ACP] methyl ester + H2O = 6-carboxyhexanoyl-[ACP] + methanol + H(+)</text>
        <dbReference type="Rhea" id="RHEA:42700"/>
        <dbReference type="Rhea" id="RHEA-COMP:9955"/>
        <dbReference type="Rhea" id="RHEA-COMP:10186"/>
        <dbReference type="ChEBI" id="CHEBI:15377"/>
        <dbReference type="ChEBI" id="CHEBI:15378"/>
        <dbReference type="ChEBI" id="CHEBI:17790"/>
        <dbReference type="ChEBI" id="CHEBI:78846"/>
        <dbReference type="ChEBI" id="CHEBI:82735"/>
        <dbReference type="EC" id="3.1.1.85"/>
    </reaction>
</comment>
<keyword evidence="1 5" id="KW-0719">Serine esterase</keyword>
<dbReference type="HAMAP" id="MF_01260">
    <property type="entry name" value="Carboxylester"/>
    <property type="match status" value="1"/>
</dbReference>
<name>A0A1I7HA37_9PROT</name>
<dbReference type="PANTHER" id="PTHR43798">
    <property type="entry name" value="MONOACYLGLYCEROL LIPASE"/>
    <property type="match status" value="1"/>
</dbReference>
<evidence type="ECO:0000313" key="7">
    <source>
        <dbReference type="EMBL" id="SFU57560.1"/>
    </source>
</evidence>
<evidence type="ECO:0000256" key="4">
    <source>
        <dbReference type="ARBA" id="ARBA00022801"/>
    </source>
</evidence>
<keyword evidence="3 5" id="KW-0093">Biotin biosynthesis</keyword>
<comment type="similarity">
    <text evidence="5">Belongs to the AB hydrolase superfamily. Carboxylesterase BioH family.</text>
</comment>
<dbReference type="UniPathway" id="UPA00078"/>
<dbReference type="EC" id="3.1.1.85" evidence="5"/>
<dbReference type="Gene3D" id="3.40.50.1820">
    <property type="entry name" value="alpha/beta hydrolase"/>
    <property type="match status" value="1"/>
</dbReference>
<evidence type="ECO:0000313" key="8">
    <source>
        <dbReference type="Proteomes" id="UP000183926"/>
    </source>
</evidence>
<keyword evidence="2 5" id="KW-0963">Cytoplasm</keyword>
<accession>A0A1I7HA37</accession>
<evidence type="ECO:0000259" key="6">
    <source>
        <dbReference type="Pfam" id="PF00561"/>
    </source>
</evidence>
<proteinExistence type="inferred from homology"/>
<dbReference type="InterPro" id="IPR010076">
    <property type="entry name" value="BioH"/>
</dbReference>
<dbReference type="GO" id="GO:0005737">
    <property type="term" value="C:cytoplasm"/>
    <property type="evidence" value="ECO:0007669"/>
    <property type="project" value="UniProtKB-SubCell"/>
</dbReference>
<dbReference type="RefSeq" id="WP_083414699.1">
    <property type="nucleotide sequence ID" value="NZ_FPBL01000004.1"/>
</dbReference>
<dbReference type="InterPro" id="IPR029058">
    <property type="entry name" value="AB_hydrolase_fold"/>
</dbReference>
<feature type="active site" evidence="5">
    <location>
        <position position="214"/>
    </location>
</feature>
<dbReference type="InterPro" id="IPR050266">
    <property type="entry name" value="AB_hydrolase_sf"/>
</dbReference>
<dbReference type="GO" id="GO:0090499">
    <property type="term" value="F:pimelyl-[acyl-carrier protein] methyl ester esterase activity"/>
    <property type="evidence" value="ECO:0007669"/>
    <property type="project" value="UniProtKB-EC"/>
</dbReference>
<feature type="binding site" evidence="5">
    <location>
        <begin position="88"/>
        <end position="89"/>
    </location>
    <ligand>
        <name>substrate</name>
    </ligand>
</feature>
<comment type="function">
    <text evidence="5">The physiological role of BioH is to remove the methyl group introduced by BioC when the pimeloyl moiety is complete. It allows to synthesize pimeloyl-ACP via the fatty acid synthetic pathway through the hydrolysis of the ester bonds of pimeloyl-ACP esters.</text>
</comment>
<dbReference type="Proteomes" id="UP000183926">
    <property type="component" value="Unassembled WGS sequence"/>
</dbReference>
<dbReference type="SUPFAM" id="SSF53474">
    <property type="entry name" value="alpha/beta-Hydrolases"/>
    <property type="match status" value="1"/>
</dbReference>
<feature type="binding site" evidence="5">
    <location>
        <position position="242"/>
    </location>
    <ligand>
        <name>substrate</name>
    </ligand>
</feature>
<dbReference type="GO" id="GO:0009102">
    <property type="term" value="P:biotin biosynthetic process"/>
    <property type="evidence" value="ECO:0007669"/>
    <property type="project" value="UniProtKB-UniRule"/>
</dbReference>
<dbReference type="GO" id="GO:0016020">
    <property type="term" value="C:membrane"/>
    <property type="evidence" value="ECO:0007669"/>
    <property type="project" value="TreeGrafter"/>
</dbReference>
<comment type="subunit">
    <text evidence="5">Monomer.</text>
</comment>
<evidence type="ECO:0000256" key="1">
    <source>
        <dbReference type="ARBA" id="ARBA00022487"/>
    </source>
</evidence>
<gene>
    <name evidence="5" type="primary">bioH</name>
    <name evidence="7" type="ORF">SAMN05216339_104181</name>
</gene>
<feature type="domain" description="AB hydrolase-1" evidence="6">
    <location>
        <begin position="22"/>
        <end position="247"/>
    </location>
</feature>
<feature type="binding site" evidence="5">
    <location>
        <begin position="150"/>
        <end position="154"/>
    </location>
    <ligand>
        <name>substrate</name>
    </ligand>
</feature>
<evidence type="ECO:0000256" key="5">
    <source>
        <dbReference type="HAMAP-Rule" id="MF_01260"/>
    </source>
</evidence>
<protein>
    <recommendedName>
        <fullName evidence="5">Pimeloyl-[acyl-carrier protein] methyl ester esterase</fullName>
        <ecNumber evidence="5">3.1.1.85</ecNumber>
    </recommendedName>
    <alternativeName>
        <fullName evidence="5">Biotin synthesis protein BioH</fullName>
    </alternativeName>
    <alternativeName>
        <fullName evidence="5">Carboxylesterase BioH</fullName>
    </alternativeName>
</protein>
<evidence type="ECO:0000256" key="3">
    <source>
        <dbReference type="ARBA" id="ARBA00022756"/>
    </source>
</evidence>
<evidence type="ECO:0000256" key="2">
    <source>
        <dbReference type="ARBA" id="ARBA00022490"/>
    </source>
</evidence>
<dbReference type="PANTHER" id="PTHR43798:SF31">
    <property type="entry name" value="AB HYDROLASE SUPERFAMILY PROTEIN YCLE"/>
    <property type="match status" value="1"/>
</dbReference>
<dbReference type="EMBL" id="FPBL01000004">
    <property type="protein sequence ID" value="SFU57560.1"/>
    <property type="molecule type" value="Genomic_DNA"/>
</dbReference>
<dbReference type="Pfam" id="PF00561">
    <property type="entry name" value="Abhydrolase_1"/>
    <property type="match status" value="1"/>
</dbReference>
<keyword evidence="4 5" id="KW-0378">Hydrolase</keyword>
<organism evidence="7 8">
    <name type="scientific">Nitrosomonas eutropha</name>
    <dbReference type="NCBI Taxonomy" id="916"/>
    <lineage>
        <taxon>Bacteria</taxon>
        <taxon>Pseudomonadati</taxon>
        <taxon>Pseudomonadota</taxon>
        <taxon>Betaproteobacteria</taxon>
        <taxon>Nitrosomonadales</taxon>
        <taxon>Nitrosomonadaceae</taxon>
        <taxon>Nitrosomonas</taxon>
    </lineage>
</organism>
<dbReference type="NCBIfam" id="TIGR01738">
    <property type="entry name" value="bioH"/>
    <property type="match status" value="1"/>
</dbReference>
<feature type="active site" description="Nucleophile" evidence="5">
    <location>
        <position position="88"/>
    </location>
</feature>
<dbReference type="AlphaFoldDB" id="A0A1I7HA37"/>
<dbReference type="InterPro" id="IPR000073">
    <property type="entry name" value="AB_hydrolase_1"/>
</dbReference>
<feature type="active site" evidence="5">
    <location>
        <position position="242"/>
    </location>
</feature>